<name>A0A426V4I3_9ACTN</name>
<feature type="signal peptide" evidence="1">
    <location>
        <begin position="1"/>
        <end position="31"/>
    </location>
</feature>
<dbReference type="RefSeq" id="WP_125246264.1">
    <property type="nucleotide sequence ID" value="NZ_RSEB01000001.1"/>
</dbReference>
<dbReference type="Proteomes" id="UP000277256">
    <property type="component" value="Unassembled WGS sequence"/>
</dbReference>
<protein>
    <submittedName>
        <fullName evidence="2">Uncharacterized protein</fullName>
    </submittedName>
</protein>
<proteinExistence type="predicted"/>
<dbReference type="AlphaFoldDB" id="A0A426V4I3"/>
<organism evidence="2 3">
    <name type="scientific">Glycomyces terrestris</name>
    <dbReference type="NCBI Taxonomy" id="2493553"/>
    <lineage>
        <taxon>Bacteria</taxon>
        <taxon>Bacillati</taxon>
        <taxon>Actinomycetota</taxon>
        <taxon>Actinomycetes</taxon>
        <taxon>Glycomycetales</taxon>
        <taxon>Glycomycetaceae</taxon>
        <taxon>Glycomyces</taxon>
    </lineage>
</organism>
<evidence type="ECO:0000313" key="3">
    <source>
        <dbReference type="Proteomes" id="UP000277256"/>
    </source>
</evidence>
<evidence type="ECO:0000256" key="1">
    <source>
        <dbReference type="SAM" id="SignalP"/>
    </source>
</evidence>
<dbReference type="OrthoDB" id="5190584at2"/>
<dbReference type="EMBL" id="RSEB01000001">
    <property type="protein sequence ID" value="RRS01787.1"/>
    <property type="molecule type" value="Genomic_DNA"/>
</dbReference>
<accession>A0A426V4I3</accession>
<sequence length="211" mass="23157">MKHPVRYAKTLVAALVLALSAVFLVQAPAQAGGGTFTYCFWVQDDKGVWQQVCPTIEVPVAGPRYWWPPECWVCLPLFRFEDHAVNPADRADFYGQLGQGQVLLAQAGLTKDEKLADRLRAEAADAFYAAAKLIGKGGEVTFKEFAWIDPESGKLYGSPLPEPPTIAAKAMAEGLRYMQQAALDPQPVPWIEAAMKEFEHANTVLTEFAAT</sequence>
<keyword evidence="1" id="KW-0732">Signal</keyword>
<reference evidence="2 3" key="1">
    <citation type="submission" date="2018-12" db="EMBL/GenBank/DDBJ databases">
        <title>Glycomyces sp. YIM 121974 draft genome.</title>
        <authorList>
            <person name="Li Q."/>
        </authorList>
    </citation>
    <scope>NUCLEOTIDE SEQUENCE [LARGE SCALE GENOMIC DNA]</scope>
    <source>
        <strain evidence="2 3">YIM 121974</strain>
    </source>
</reference>
<keyword evidence="3" id="KW-1185">Reference proteome</keyword>
<feature type="chain" id="PRO_5019506634" evidence="1">
    <location>
        <begin position="32"/>
        <end position="211"/>
    </location>
</feature>
<comment type="caution">
    <text evidence="2">The sequence shown here is derived from an EMBL/GenBank/DDBJ whole genome shotgun (WGS) entry which is preliminary data.</text>
</comment>
<gene>
    <name evidence="2" type="ORF">EIW28_03245</name>
</gene>
<evidence type="ECO:0000313" key="2">
    <source>
        <dbReference type="EMBL" id="RRS01787.1"/>
    </source>
</evidence>